<reference evidence="4 5" key="1">
    <citation type="submission" date="2017-10" db="EMBL/GenBank/DDBJ databases">
        <title>The draft genome sequence of Lewinella nigricans NBRC 102662.</title>
        <authorList>
            <person name="Wang K."/>
        </authorList>
    </citation>
    <scope>NUCLEOTIDE SEQUENCE [LARGE SCALE GENOMIC DNA]</scope>
    <source>
        <strain evidence="4 5">NBRC 102662</strain>
    </source>
</reference>
<dbReference type="Proteomes" id="UP000223913">
    <property type="component" value="Unassembled WGS sequence"/>
</dbReference>
<organism evidence="4 5">
    <name type="scientific">Flavilitoribacter nigricans (strain ATCC 23147 / DSM 23189 / NBRC 102662 / NCIMB 1420 / SS-2)</name>
    <name type="common">Lewinella nigricans</name>
    <dbReference type="NCBI Taxonomy" id="1122177"/>
    <lineage>
        <taxon>Bacteria</taxon>
        <taxon>Pseudomonadati</taxon>
        <taxon>Bacteroidota</taxon>
        <taxon>Saprospiria</taxon>
        <taxon>Saprospirales</taxon>
        <taxon>Lewinellaceae</taxon>
        <taxon>Flavilitoribacter</taxon>
    </lineage>
</organism>
<feature type="transmembrane region" description="Helical" evidence="2">
    <location>
        <begin position="180"/>
        <end position="199"/>
    </location>
</feature>
<evidence type="ECO:0000256" key="1">
    <source>
        <dbReference type="SAM" id="MobiDB-lite"/>
    </source>
</evidence>
<name>A0A2D0N5S1_FLAN2</name>
<keyword evidence="5" id="KW-1185">Reference proteome</keyword>
<feature type="transmembrane region" description="Helical" evidence="2">
    <location>
        <begin position="6"/>
        <end position="23"/>
    </location>
</feature>
<feature type="region of interest" description="Disordered" evidence="1">
    <location>
        <begin position="291"/>
        <end position="337"/>
    </location>
</feature>
<evidence type="ECO:0000313" key="4">
    <source>
        <dbReference type="EMBL" id="PHN03740.1"/>
    </source>
</evidence>
<dbReference type="EMBL" id="PDUD01000029">
    <property type="protein sequence ID" value="PHN03740.1"/>
    <property type="molecule type" value="Genomic_DNA"/>
</dbReference>
<dbReference type="Pfam" id="PF05569">
    <property type="entry name" value="Peptidase_M56"/>
    <property type="match status" value="1"/>
</dbReference>
<dbReference type="InterPro" id="IPR052173">
    <property type="entry name" value="Beta-lactam_resp_regulator"/>
</dbReference>
<evidence type="ECO:0000259" key="3">
    <source>
        <dbReference type="Pfam" id="PF05569"/>
    </source>
</evidence>
<gene>
    <name evidence="4" type="ORF">CRP01_24630</name>
</gene>
<keyword evidence="2" id="KW-1133">Transmembrane helix</keyword>
<evidence type="ECO:0000256" key="2">
    <source>
        <dbReference type="SAM" id="Phobius"/>
    </source>
</evidence>
<dbReference type="RefSeq" id="WP_099152773.1">
    <property type="nucleotide sequence ID" value="NZ_PDUD01000029.1"/>
</dbReference>
<feature type="transmembrane region" description="Helical" evidence="2">
    <location>
        <begin position="89"/>
        <end position="106"/>
    </location>
</feature>
<dbReference type="AlphaFoldDB" id="A0A2D0N5S1"/>
<evidence type="ECO:0000313" key="5">
    <source>
        <dbReference type="Proteomes" id="UP000223913"/>
    </source>
</evidence>
<sequence length="417" mass="47337">MIGYVLEFTVCLLVLWTVYRLVLYPLSSFGFNRFFLLGSLLAALIIPFVDLEFQIPATATGLGATNLMEHYSVPNLDPVEASVAGESPFLLLVIGIYLAVVIVRLIRLGKSVWGLLGLVRSNPNLSLPGGTLVLLDTPVSPYSFLGYIFVNRQQYRSGQLGAEILEHERSHLRQRHSWDIIFIEILIAFFWWQPLLYLYRKALKINHEFLADQHTLVKYPDRHHYQRLLLGQIGGQQPESVVSALNFSLTKKRLLMMYRNDPKWRILAGKSLAVTTLLLLFLGLSVSVHAQQKDTTKPPPPPPVESERSQVGNEAALPEPPPPPPNHSFKKNPPTDAQLREWTDPKKYGVWLDGARIDNSRLENMKSEEVAVYLQSRLLKNARNYGKHVFQVNLYSTEYYEAKLKNFKPGRKPGPEG</sequence>
<feature type="transmembrane region" description="Helical" evidence="2">
    <location>
        <begin position="266"/>
        <end position="288"/>
    </location>
</feature>
<feature type="transmembrane region" description="Helical" evidence="2">
    <location>
        <begin position="30"/>
        <end position="49"/>
    </location>
</feature>
<dbReference type="PANTHER" id="PTHR34978:SF3">
    <property type="entry name" value="SLR0241 PROTEIN"/>
    <property type="match status" value="1"/>
</dbReference>
<keyword evidence="2" id="KW-0812">Transmembrane</keyword>
<dbReference type="OrthoDB" id="9814002at2"/>
<keyword evidence="2" id="KW-0472">Membrane</keyword>
<protein>
    <recommendedName>
        <fullName evidence="3">Peptidase M56 domain-containing protein</fullName>
    </recommendedName>
</protein>
<accession>A0A2D0N5S1</accession>
<dbReference type="InterPro" id="IPR008756">
    <property type="entry name" value="Peptidase_M56"/>
</dbReference>
<proteinExistence type="predicted"/>
<dbReference type="PANTHER" id="PTHR34978">
    <property type="entry name" value="POSSIBLE SENSOR-TRANSDUCER PROTEIN BLAR"/>
    <property type="match status" value="1"/>
</dbReference>
<feature type="domain" description="Peptidase M56" evidence="3">
    <location>
        <begin position="164"/>
        <end position="256"/>
    </location>
</feature>
<comment type="caution">
    <text evidence="4">The sequence shown here is derived from an EMBL/GenBank/DDBJ whole genome shotgun (WGS) entry which is preliminary data.</text>
</comment>